<dbReference type="PANTHER" id="PTHR37305:SF1">
    <property type="entry name" value="MEMBRANE PROTEIN"/>
    <property type="match status" value="1"/>
</dbReference>
<dbReference type="EMBL" id="JAOUSE010000008">
    <property type="protein sequence ID" value="MCU9593792.1"/>
    <property type="molecule type" value="Genomic_DNA"/>
</dbReference>
<evidence type="ECO:0000256" key="1">
    <source>
        <dbReference type="SAM" id="Phobius"/>
    </source>
</evidence>
<feature type="transmembrane region" description="Helical" evidence="1">
    <location>
        <begin position="150"/>
        <end position="183"/>
    </location>
</feature>
<feature type="transmembrane region" description="Helical" evidence="1">
    <location>
        <begin position="20"/>
        <end position="39"/>
    </location>
</feature>
<keyword evidence="1" id="KW-1133">Transmembrane helix</keyword>
<dbReference type="Pfam" id="PF12679">
    <property type="entry name" value="ABC2_membrane_2"/>
    <property type="match status" value="1"/>
</dbReference>
<organism evidence="2 3">
    <name type="scientific">Pallidibacillus thermolactis</name>
    <dbReference type="NCBI Taxonomy" id="251051"/>
    <lineage>
        <taxon>Bacteria</taxon>
        <taxon>Bacillati</taxon>
        <taxon>Bacillota</taxon>
        <taxon>Bacilli</taxon>
        <taxon>Bacillales</taxon>
        <taxon>Bacillaceae</taxon>
        <taxon>Pallidibacillus</taxon>
    </lineage>
</organism>
<feature type="transmembrane region" description="Helical" evidence="1">
    <location>
        <begin position="290"/>
        <end position="310"/>
    </location>
</feature>
<keyword evidence="3" id="KW-1185">Reference proteome</keyword>
<protein>
    <submittedName>
        <fullName evidence="2">ABC transporter permease</fullName>
    </submittedName>
</protein>
<keyword evidence="1" id="KW-0812">Transmembrane</keyword>
<accession>A0ABT2WIC2</accession>
<feature type="transmembrane region" description="Helical" evidence="1">
    <location>
        <begin position="203"/>
        <end position="228"/>
    </location>
</feature>
<keyword evidence="1" id="KW-0472">Membrane</keyword>
<proteinExistence type="predicted"/>
<dbReference type="Proteomes" id="UP001208656">
    <property type="component" value="Unassembled WGS sequence"/>
</dbReference>
<sequence length="317" mass="36164">MLNLVKNESVKLLKRPSTYIMIALIVVGTILFGFLTQWLHSNSKNDSNNDWKQGLQQDIELYEQEYENTNEEWYKNWMESQIAINQYRIENDIPPSYVDYSMWSFIDESSLMITFVGLFVIIIASGIVANEYSRGTIKMLLVKPYKRWKILLSKYITVILSLLFLLAILFITAAITGALFFGLGDTNAVYLTYENGQVIEQSLLLYLIKLYVLSSVSTLLLATMAFMISAVFRTSGLAVGISIFLLLVGPIITSNLANHFEWTKYTLFANTDLMQYLEGTVLMDGMTLEFSLVILAIHLILFLAISFYLFNKRDVSA</sequence>
<feature type="transmembrane region" description="Helical" evidence="1">
    <location>
        <begin position="110"/>
        <end position="129"/>
    </location>
</feature>
<dbReference type="RefSeq" id="WP_173657784.1">
    <property type="nucleotide sequence ID" value="NZ_JAOUSE010000008.1"/>
</dbReference>
<evidence type="ECO:0000313" key="2">
    <source>
        <dbReference type="EMBL" id="MCU9593792.1"/>
    </source>
</evidence>
<comment type="caution">
    <text evidence="2">The sequence shown here is derived from an EMBL/GenBank/DDBJ whole genome shotgun (WGS) entry which is preliminary data.</text>
</comment>
<dbReference type="PANTHER" id="PTHR37305">
    <property type="entry name" value="INTEGRAL MEMBRANE PROTEIN-RELATED"/>
    <property type="match status" value="1"/>
</dbReference>
<feature type="transmembrane region" description="Helical" evidence="1">
    <location>
        <begin position="235"/>
        <end position="257"/>
    </location>
</feature>
<reference evidence="2 3" key="1">
    <citation type="submission" date="2022-10" db="EMBL/GenBank/DDBJ databases">
        <title>Description of Fervidibacillus gen. nov. in the family Fervidibacillaceae fam. nov. with two species, Fervidibacillus albus sp. nov., and Fervidibacillus halotolerans sp. nov., isolated from tidal flat sediments.</title>
        <authorList>
            <person name="Kwon K.K."/>
            <person name="Yang S.-H."/>
        </authorList>
    </citation>
    <scope>NUCLEOTIDE SEQUENCE [LARGE SCALE GENOMIC DNA]</scope>
    <source>
        <strain evidence="2 3">DSM 23332</strain>
    </source>
</reference>
<evidence type="ECO:0000313" key="3">
    <source>
        <dbReference type="Proteomes" id="UP001208656"/>
    </source>
</evidence>
<gene>
    <name evidence="2" type="ORF">OEV82_04915</name>
</gene>
<name>A0ABT2WIC2_9BACI</name>